<dbReference type="HOGENOM" id="CLU_042091_1_0_1"/>
<dbReference type="Pfam" id="PF13095">
    <property type="entry name" value="FTA2"/>
    <property type="match status" value="1"/>
</dbReference>
<name>R8BI15_PHAM7</name>
<keyword evidence="1" id="KW-0547">Nucleotide-binding</keyword>
<dbReference type="Proteomes" id="UP000014074">
    <property type="component" value="Unassembled WGS sequence"/>
</dbReference>
<keyword evidence="3" id="KW-1185">Reference proteome</keyword>
<feature type="binding site" evidence="1">
    <location>
        <position position="61"/>
    </location>
    <ligand>
        <name>ATP</name>
        <dbReference type="ChEBI" id="CHEBI:30616"/>
    </ligand>
</feature>
<evidence type="ECO:0000313" key="3">
    <source>
        <dbReference type="Proteomes" id="UP000014074"/>
    </source>
</evidence>
<dbReference type="RefSeq" id="XP_007916216.1">
    <property type="nucleotide sequence ID" value="XM_007918025.1"/>
</dbReference>
<sequence length="353" mass="41135">MWPLLPEKASDLVPLPPIDGPKLKPFDFGNDDNIEFLSVLGRGLSGIVFKARIGVRIYALKLFMFQGFPTYDRALEYFDHSPDIAYNWLWQEECFSRECRAYGRLQEAGREHLAVKCHGYFLLKKEYEIILEQKFGLGPGTWGWCFDNDGGPYEEDLASRRDCAEADGNWRPIRVIVKEFIDGDEGIEPAYVKKMAQNLLDLHALGVIQNDIKEDAYIDGVLVDFSEAYTTPHPRLNAELSHIYSEQNAFDLCDADTDKFWDMMHRWNDKNGETRGMLCNRDLGKGYYGHGMTLRCHKEPGRRKYGIPADPRRYNWRSGSKKRIRRHAWMFRDNKFRLNYKLPPKSHPPLPWE</sequence>
<dbReference type="GO" id="GO:0005524">
    <property type="term" value="F:ATP binding"/>
    <property type="evidence" value="ECO:0007669"/>
    <property type="project" value="UniProtKB-UniRule"/>
</dbReference>
<dbReference type="PROSITE" id="PS00107">
    <property type="entry name" value="PROTEIN_KINASE_ATP"/>
    <property type="match status" value="1"/>
</dbReference>
<dbReference type="InterPro" id="IPR017441">
    <property type="entry name" value="Protein_kinase_ATP_BS"/>
</dbReference>
<dbReference type="SUPFAM" id="SSF56112">
    <property type="entry name" value="Protein kinase-like (PK-like)"/>
    <property type="match status" value="1"/>
</dbReference>
<proteinExistence type="predicted"/>
<evidence type="ECO:0000313" key="2">
    <source>
        <dbReference type="EMBL" id="EON98968.1"/>
    </source>
</evidence>
<dbReference type="InterPro" id="IPR025213">
    <property type="entry name" value="Sim4_Fta2"/>
</dbReference>
<organism evidence="2 3">
    <name type="scientific">Phaeoacremonium minimum (strain UCR-PA7)</name>
    <name type="common">Esca disease fungus</name>
    <name type="synonym">Togninia minima</name>
    <dbReference type="NCBI Taxonomy" id="1286976"/>
    <lineage>
        <taxon>Eukaryota</taxon>
        <taxon>Fungi</taxon>
        <taxon>Dikarya</taxon>
        <taxon>Ascomycota</taxon>
        <taxon>Pezizomycotina</taxon>
        <taxon>Sordariomycetes</taxon>
        <taxon>Sordariomycetidae</taxon>
        <taxon>Togniniales</taxon>
        <taxon>Togniniaceae</taxon>
        <taxon>Phaeoacremonium</taxon>
    </lineage>
</organism>
<dbReference type="EMBL" id="KB933181">
    <property type="protein sequence ID" value="EON98968.1"/>
    <property type="molecule type" value="Genomic_DNA"/>
</dbReference>
<gene>
    <name evidence="2" type="ORF">UCRPA7_5478</name>
</gene>
<reference evidence="3" key="1">
    <citation type="journal article" date="2013" name="Genome Announc.">
        <title>Draft genome sequence of the ascomycete Phaeoacremonium aleophilum strain UCR-PA7, a causal agent of the esca disease complex in grapevines.</title>
        <authorList>
            <person name="Blanco-Ulate B."/>
            <person name="Rolshausen P."/>
            <person name="Cantu D."/>
        </authorList>
    </citation>
    <scope>NUCLEOTIDE SEQUENCE [LARGE SCALE GENOMIC DNA]</scope>
    <source>
        <strain evidence="3">UCR-PA7</strain>
    </source>
</reference>
<keyword evidence="1" id="KW-0067">ATP-binding</keyword>
<accession>R8BI15</accession>
<dbReference type="AlphaFoldDB" id="R8BI15"/>
<dbReference type="GeneID" id="19326037"/>
<evidence type="ECO:0000256" key="1">
    <source>
        <dbReference type="PROSITE-ProRule" id="PRU10141"/>
    </source>
</evidence>
<evidence type="ECO:0008006" key="4">
    <source>
        <dbReference type="Google" id="ProtNLM"/>
    </source>
</evidence>
<dbReference type="InterPro" id="IPR011009">
    <property type="entry name" value="Kinase-like_dom_sf"/>
</dbReference>
<dbReference type="eggNOG" id="ENOG502T2GP">
    <property type="taxonomic scope" value="Eukaryota"/>
</dbReference>
<dbReference type="OrthoDB" id="3432781at2759"/>
<protein>
    <recommendedName>
        <fullName evidence="4">Protein kinase domain-containing protein</fullName>
    </recommendedName>
</protein>
<dbReference type="KEGG" id="tmn:UCRPA7_5478"/>